<feature type="compositionally biased region" description="Pro residues" evidence="2">
    <location>
        <begin position="284"/>
        <end position="297"/>
    </location>
</feature>
<keyword evidence="3" id="KW-0472">Membrane</keyword>
<sequence length="321" mass="33083">MTGVRWIATMAVNSLVLLATGGTAVAMTACIAIVPLFFMTVTRLRQDLLMDTKDIREIAQDVSNDIGDLRLKFYQSLYVSSADKEQLSRGKRNSFGYGNSGSSSGSHNDFFGIGSSSQVNPACNCKMENYCPRGAPGIRGTDGIDGTPGTPGEPGKPGLNGDETVRLNHEGCLICPVGKPGPPGPVGPPGETGAKGDRGTRGKDYFGLPRPGLPGKPGQPGIPGRPGRDGLRGRPGSDKIVRIGRRGEKGPQGYIGHQGPKGIPGEPGIIGPAGPSGKQGQMGPPGPPGEPGDPGPPGIEGKPGPDSLYCPCPARTYKARA</sequence>
<evidence type="ECO:0000256" key="2">
    <source>
        <dbReference type="SAM" id="MobiDB-lite"/>
    </source>
</evidence>
<feature type="compositionally biased region" description="Low complexity" evidence="2">
    <location>
        <begin position="260"/>
        <end position="282"/>
    </location>
</feature>
<evidence type="ECO:0000313" key="5">
    <source>
        <dbReference type="Proteomes" id="UP000270296"/>
    </source>
</evidence>
<keyword evidence="1" id="KW-0677">Repeat</keyword>
<dbReference type="Pfam" id="PF01391">
    <property type="entry name" value="Collagen"/>
    <property type="match status" value="1"/>
</dbReference>
<evidence type="ECO:0000256" key="1">
    <source>
        <dbReference type="ARBA" id="ARBA00022737"/>
    </source>
</evidence>
<reference evidence="6" key="1">
    <citation type="submission" date="2016-06" db="UniProtKB">
        <authorList>
            <consortium name="WormBaseParasite"/>
        </authorList>
    </citation>
    <scope>IDENTIFICATION</scope>
</reference>
<feature type="region of interest" description="Disordered" evidence="2">
    <location>
        <begin position="178"/>
        <end position="321"/>
    </location>
</feature>
<dbReference type="PROSITE" id="PS51257">
    <property type="entry name" value="PROKAR_LIPOPROTEIN"/>
    <property type="match status" value="1"/>
</dbReference>
<name>A0A183IW60_9BILA</name>
<proteinExistence type="predicted"/>
<keyword evidence="5" id="KW-1185">Reference proteome</keyword>
<feature type="compositionally biased region" description="Pro residues" evidence="2">
    <location>
        <begin position="179"/>
        <end position="188"/>
    </location>
</feature>
<accession>A0A183IW60</accession>
<keyword evidence="3" id="KW-0812">Transmembrane</keyword>
<dbReference type="AlphaFoldDB" id="A0A183IW60"/>
<dbReference type="WBParaSite" id="SBAD_0000815001-mRNA-1">
    <property type="protein sequence ID" value="SBAD_0000815001-mRNA-1"/>
    <property type="gene ID" value="SBAD_0000815001"/>
</dbReference>
<dbReference type="EMBL" id="UZAM01011008">
    <property type="protein sequence ID" value="VDP14510.1"/>
    <property type="molecule type" value="Genomic_DNA"/>
</dbReference>
<feature type="compositionally biased region" description="Basic and acidic residues" evidence="2">
    <location>
        <begin position="194"/>
        <end position="204"/>
    </location>
</feature>
<dbReference type="PANTHER" id="PTHR24637">
    <property type="entry name" value="COLLAGEN"/>
    <property type="match status" value="1"/>
</dbReference>
<reference evidence="4 5" key="2">
    <citation type="submission" date="2018-11" db="EMBL/GenBank/DDBJ databases">
        <authorList>
            <consortium name="Pathogen Informatics"/>
        </authorList>
    </citation>
    <scope>NUCLEOTIDE SEQUENCE [LARGE SCALE GENOMIC DNA]</scope>
</reference>
<dbReference type="InterPro" id="IPR008160">
    <property type="entry name" value="Collagen"/>
</dbReference>
<organism evidence="6">
    <name type="scientific">Soboliphyme baturini</name>
    <dbReference type="NCBI Taxonomy" id="241478"/>
    <lineage>
        <taxon>Eukaryota</taxon>
        <taxon>Metazoa</taxon>
        <taxon>Ecdysozoa</taxon>
        <taxon>Nematoda</taxon>
        <taxon>Enoplea</taxon>
        <taxon>Dorylaimia</taxon>
        <taxon>Dioctophymatida</taxon>
        <taxon>Dioctophymatoidea</taxon>
        <taxon>Soboliphymatidae</taxon>
        <taxon>Soboliphyme</taxon>
    </lineage>
</organism>
<evidence type="ECO:0000313" key="6">
    <source>
        <dbReference type="WBParaSite" id="SBAD_0000815001-mRNA-1"/>
    </source>
</evidence>
<evidence type="ECO:0000313" key="4">
    <source>
        <dbReference type="EMBL" id="VDP14510.1"/>
    </source>
</evidence>
<dbReference type="Proteomes" id="UP000270296">
    <property type="component" value="Unassembled WGS sequence"/>
</dbReference>
<evidence type="ECO:0000256" key="3">
    <source>
        <dbReference type="SAM" id="Phobius"/>
    </source>
</evidence>
<feature type="compositionally biased region" description="Low complexity" evidence="2">
    <location>
        <begin position="138"/>
        <end position="150"/>
    </location>
</feature>
<keyword evidence="3" id="KW-1133">Transmembrane helix</keyword>
<protein>
    <submittedName>
        <fullName evidence="6">Col_cuticle_N domain-containing protein</fullName>
    </submittedName>
</protein>
<feature type="transmembrane region" description="Helical" evidence="3">
    <location>
        <begin position="15"/>
        <end position="38"/>
    </location>
</feature>
<gene>
    <name evidence="4" type="ORF">SBAD_LOCUS7857</name>
</gene>
<feature type="compositionally biased region" description="Basic and acidic residues" evidence="2">
    <location>
        <begin position="226"/>
        <end position="249"/>
    </location>
</feature>
<feature type="region of interest" description="Disordered" evidence="2">
    <location>
        <begin position="138"/>
        <end position="160"/>
    </location>
</feature>
<dbReference type="PANTHER" id="PTHR24637:SF236">
    <property type="entry name" value="NEMATODE CUTICLE COLLAGEN N-TERMINAL DOMAIN-CONTAINING PROTEIN"/>
    <property type="match status" value="1"/>
</dbReference>